<dbReference type="CDD" id="cd22533">
    <property type="entry name" value="KH-II_YlqC-like"/>
    <property type="match status" value="1"/>
</dbReference>
<dbReference type="SUPFAM" id="SSF54814">
    <property type="entry name" value="Prokaryotic type KH domain (KH-domain type II)"/>
    <property type="match status" value="1"/>
</dbReference>
<comment type="similarity">
    <text evidence="3">Belongs to the KhpA RNA-binding protein family.</text>
</comment>
<dbReference type="Gene3D" id="3.30.300.20">
    <property type="match status" value="1"/>
</dbReference>
<evidence type="ECO:0000256" key="3">
    <source>
        <dbReference type="HAMAP-Rule" id="MF_00088"/>
    </source>
</evidence>
<comment type="function">
    <text evidence="3">A probable RNA-binding protein.</text>
</comment>
<keyword evidence="5" id="KW-1185">Reference proteome</keyword>
<dbReference type="AlphaFoldDB" id="A0A7C8FXX7"/>
<dbReference type="GO" id="GO:0003723">
    <property type="term" value="F:RNA binding"/>
    <property type="evidence" value="ECO:0007669"/>
    <property type="project" value="UniProtKB-UniRule"/>
</dbReference>
<evidence type="ECO:0000313" key="4">
    <source>
        <dbReference type="EMBL" id="KAB1632317.1"/>
    </source>
</evidence>
<dbReference type="HAMAP" id="MF_00088">
    <property type="entry name" value="KhpA"/>
    <property type="match status" value="1"/>
</dbReference>
<dbReference type="EMBL" id="WBKA01000003">
    <property type="protein sequence ID" value="KAB1632317.1"/>
    <property type="molecule type" value="Genomic_DNA"/>
</dbReference>
<dbReference type="RefSeq" id="WP_158036095.1">
    <property type="nucleotide sequence ID" value="NZ_BAAAZV010000017.1"/>
</dbReference>
<dbReference type="Proteomes" id="UP000481339">
    <property type="component" value="Unassembled WGS sequence"/>
</dbReference>
<dbReference type="PANTHER" id="PTHR34654:SF1">
    <property type="entry name" value="RNA-BINDING PROTEIN KHPA"/>
    <property type="match status" value="1"/>
</dbReference>
<evidence type="ECO:0000256" key="1">
    <source>
        <dbReference type="ARBA" id="ARBA00022490"/>
    </source>
</evidence>
<proteinExistence type="inferred from homology"/>
<protein>
    <recommendedName>
        <fullName evidence="3">RNA-binding protein KhpA</fullName>
    </recommendedName>
    <alternativeName>
        <fullName evidence="3">KH-domain protein A</fullName>
    </alternativeName>
</protein>
<accession>A0A7C8FXX7</accession>
<keyword evidence="1 3" id="KW-0963">Cytoplasm</keyword>
<dbReference type="InterPro" id="IPR015946">
    <property type="entry name" value="KH_dom-like_a/b"/>
</dbReference>
<dbReference type="GO" id="GO:0005737">
    <property type="term" value="C:cytoplasm"/>
    <property type="evidence" value="ECO:0007669"/>
    <property type="project" value="UniProtKB-SubCell"/>
</dbReference>
<dbReference type="PROSITE" id="PS50084">
    <property type="entry name" value="KH_TYPE_1"/>
    <property type="match status" value="1"/>
</dbReference>
<comment type="caution">
    <text evidence="4">The sequence shown here is derived from an EMBL/GenBank/DDBJ whole genome shotgun (WGS) entry which is preliminary data.</text>
</comment>
<organism evidence="4 5">
    <name type="scientific">Pseudoclavibacter caeni</name>
    <dbReference type="NCBI Taxonomy" id="908846"/>
    <lineage>
        <taxon>Bacteria</taxon>
        <taxon>Bacillati</taxon>
        <taxon>Actinomycetota</taxon>
        <taxon>Actinomycetes</taxon>
        <taxon>Micrococcales</taxon>
        <taxon>Microbacteriaceae</taxon>
        <taxon>Pseudoclavibacter</taxon>
    </lineage>
</organism>
<evidence type="ECO:0000313" key="5">
    <source>
        <dbReference type="Proteomes" id="UP000481339"/>
    </source>
</evidence>
<keyword evidence="2 3" id="KW-0694">RNA-binding</keyword>
<reference evidence="4 5" key="1">
    <citation type="submission" date="2019-09" db="EMBL/GenBank/DDBJ databases">
        <title>Phylogeny of genus Pseudoclavibacter and closely related genus.</title>
        <authorList>
            <person name="Li Y."/>
        </authorList>
    </citation>
    <scope>NUCLEOTIDE SEQUENCE [LARGE SCALE GENOMIC DNA]</scope>
    <source>
        <strain evidence="4 5">JCM 16921</strain>
    </source>
</reference>
<gene>
    <name evidence="3" type="primary">khpA</name>
    <name evidence="4" type="ORF">F8O02_04700</name>
</gene>
<evidence type="ECO:0000256" key="2">
    <source>
        <dbReference type="ARBA" id="ARBA00022884"/>
    </source>
</evidence>
<sequence>MLQQAVDHLVRGIVSEPDDVLVEERRAGRQDVIDVRVAPADLGRVIGRSGRTAQALRTVVDALADGRRVRVNIVDTDAA</sequence>
<dbReference type="PANTHER" id="PTHR34654">
    <property type="entry name" value="UPF0109 PROTEIN SCO5592"/>
    <property type="match status" value="1"/>
</dbReference>
<dbReference type="OrthoDB" id="9812389at2"/>
<dbReference type="Pfam" id="PF13083">
    <property type="entry name" value="KH_KhpA-B"/>
    <property type="match status" value="1"/>
</dbReference>
<comment type="subcellular location">
    <subcellularLocation>
        <location evidence="3">Cytoplasm</location>
    </subcellularLocation>
</comment>
<name>A0A7C8FXX7_9MICO</name>
<dbReference type="InterPro" id="IPR020627">
    <property type="entry name" value="KhpA"/>
</dbReference>
<dbReference type="InterPro" id="IPR009019">
    <property type="entry name" value="KH_sf_prok-type"/>
</dbReference>